<reference evidence="2 3" key="1">
    <citation type="submission" date="2020-06" db="EMBL/GenBank/DDBJ databases">
        <authorList>
            <person name="Li R."/>
            <person name="Bekaert M."/>
        </authorList>
    </citation>
    <scope>NUCLEOTIDE SEQUENCE [LARGE SCALE GENOMIC DNA]</scope>
    <source>
        <strain evidence="3">wild</strain>
    </source>
</reference>
<feature type="region of interest" description="Disordered" evidence="1">
    <location>
        <begin position="184"/>
        <end position="345"/>
    </location>
</feature>
<dbReference type="Proteomes" id="UP000507470">
    <property type="component" value="Unassembled WGS sequence"/>
</dbReference>
<dbReference type="OrthoDB" id="6188127at2759"/>
<keyword evidence="3" id="KW-1185">Reference proteome</keyword>
<sequence>MENSEDIAVSINPIIDLTIETPGRKKYGPGQNSILCLNSYDYFGPKCKKHDSRTIKRKTEIDSSLVFNHNINNMRNFLYVDPNDLNIPDRSGGHCVVMELHRVTAYAHSYHLVNMRCIYALNDLSQMSDDMYSDEDIPPSQGPSNSKLLNVCLFRKRKLVEEITIESDTDVSDVPEKIAKTVKNQVKIPKTRSQRKRQKEIKNQVKSTKTRALRRQKESDTDDSDVPEKISKTVKNQVKIPKTRSQRKRQKESDTDDSDVPEKISKTVKNQVKSSKTRALRRRQKESDTDDSDVPEKVSKTVKNQVKSPKTRLQRKRQKESDTDDSVVPEKISKTATSPQEKKVREEVDTVIVIDSDDDNVEIEPEEVKVKAESYISVSDSESHISYEATQVESSDDIMYAQTQKVEVEEEQQSEVIVFYEDKRIKDFVTYLQTQGLERN</sequence>
<feature type="compositionally biased region" description="Basic residues" evidence="1">
    <location>
        <begin position="241"/>
        <end position="250"/>
    </location>
</feature>
<evidence type="ECO:0000313" key="2">
    <source>
        <dbReference type="EMBL" id="CAC5408586.1"/>
    </source>
</evidence>
<evidence type="ECO:0000256" key="1">
    <source>
        <dbReference type="SAM" id="MobiDB-lite"/>
    </source>
</evidence>
<protein>
    <submittedName>
        <fullName evidence="2">Uncharacterized protein</fullName>
    </submittedName>
</protein>
<organism evidence="2 3">
    <name type="scientific">Mytilus coruscus</name>
    <name type="common">Sea mussel</name>
    <dbReference type="NCBI Taxonomy" id="42192"/>
    <lineage>
        <taxon>Eukaryota</taxon>
        <taxon>Metazoa</taxon>
        <taxon>Spiralia</taxon>
        <taxon>Lophotrochozoa</taxon>
        <taxon>Mollusca</taxon>
        <taxon>Bivalvia</taxon>
        <taxon>Autobranchia</taxon>
        <taxon>Pteriomorphia</taxon>
        <taxon>Mytilida</taxon>
        <taxon>Mytiloidea</taxon>
        <taxon>Mytilidae</taxon>
        <taxon>Mytilinae</taxon>
        <taxon>Mytilus</taxon>
    </lineage>
</organism>
<dbReference type="EMBL" id="CACVKT020007569">
    <property type="protein sequence ID" value="CAC5408586.1"/>
    <property type="molecule type" value="Genomic_DNA"/>
</dbReference>
<name>A0A6J8DKF4_MYTCO</name>
<gene>
    <name evidence="2" type="ORF">MCOR_41965</name>
</gene>
<feature type="compositionally biased region" description="Basic residues" evidence="1">
    <location>
        <begin position="275"/>
        <end position="284"/>
    </location>
</feature>
<evidence type="ECO:0000313" key="3">
    <source>
        <dbReference type="Proteomes" id="UP000507470"/>
    </source>
</evidence>
<accession>A0A6J8DKF4</accession>
<feature type="compositionally biased region" description="Basic residues" evidence="1">
    <location>
        <begin position="309"/>
        <end position="318"/>
    </location>
</feature>
<proteinExistence type="predicted"/>
<feature type="compositionally biased region" description="Basic residues" evidence="1">
    <location>
        <begin position="189"/>
        <end position="199"/>
    </location>
</feature>
<dbReference type="AlphaFoldDB" id="A0A6J8DKF4"/>